<dbReference type="NCBIfam" id="TIGR02276">
    <property type="entry name" value="beta_rpt_yvtn"/>
    <property type="match status" value="2"/>
</dbReference>
<dbReference type="Gene3D" id="2.130.10.10">
    <property type="entry name" value="YVTN repeat-like/Quinoprotein amine dehydrogenase"/>
    <property type="match status" value="3"/>
</dbReference>
<protein>
    <submittedName>
        <fullName evidence="4">Cytochrome D1 domain-containing protein</fullName>
    </submittedName>
</protein>
<dbReference type="InterPro" id="IPR011045">
    <property type="entry name" value="N2O_reductase_N"/>
</dbReference>
<dbReference type="InterPro" id="IPR015943">
    <property type="entry name" value="WD40/YVTN_repeat-like_dom_sf"/>
</dbReference>
<dbReference type="InterPro" id="IPR048433">
    <property type="entry name" value="YNCE-like_beta-prop"/>
</dbReference>
<dbReference type="Proteomes" id="UP001595904">
    <property type="component" value="Unassembled WGS sequence"/>
</dbReference>
<name>A0ABV8ST09_9GAMM</name>
<evidence type="ECO:0000313" key="5">
    <source>
        <dbReference type="Proteomes" id="UP001595904"/>
    </source>
</evidence>
<dbReference type="SUPFAM" id="SSF50974">
    <property type="entry name" value="Nitrous oxide reductase, N-terminal domain"/>
    <property type="match status" value="1"/>
</dbReference>
<keyword evidence="1 2" id="KW-0732">Signal</keyword>
<dbReference type="SUPFAM" id="SSF51004">
    <property type="entry name" value="C-terminal (heme d1) domain of cytochrome cd1-nitrite reductase"/>
    <property type="match status" value="1"/>
</dbReference>
<gene>
    <name evidence="4" type="ORF">ACFPN2_16880</name>
</gene>
<dbReference type="InterPro" id="IPR011964">
    <property type="entry name" value="YVTN_b-propeller_repeat"/>
</dbReference>
<comment type="caution">
    <text evidence="4">The sequence shown here is derived from an EMBL/GenBank/DDBJ whole genome shotgun (WGS) entry which is preliminary data.</text>
</comment>
<keyword evidence="5" id="KW-1185">Reference proteome</keyword>
<feature type="domain" description="YNCE-like beta-propeller" evidence="3">
    <location>
        <begin position="24"/>
        <end position="108"/>
    </location>
</feature>
<accession>A0ABV8ST09</accession>
<evidence type="ECO:0000313" key="4">
    <source>
        <dbReference type="EMBL" id="MFC4310771.1"/>
    </source>
</evidence>
<dbReference type="EMBL" id="JBHSDU010000003">
    <property type="protein sequence ID" value="MFC4310771.1"/>
    <property type="molecule type" value="Genomic_DNA"/>
</dbReference>
<proteinExistence type="predicted"/>
<organism evidence="4 5">
    <name type="scientific">Steroidobacter flavus</name>
    <dbReference type="NCBI Taxonomy" id="1842136"/>
    <lineage>
        <taxon>Bacteria</taxon>
        <taxon>Pseudomonadati</taxon>
        <taxon>Pseudomonadota</taxon>
        <taxon>Gammaproteobacteria</taxon>
        <taxon>Steroidobacterales</taxon>
        <taxon>Steroidobacteraceae</taxon>
        <taxon>Steroidobacter</taxon>
    </lineage>
</organism>
<dbReference type="PANTHER" id="PTHR47197">
    <property type="entry name" value="PROTEIN NIRF"/>
    <property type="match status" value="1"/>
</dbReference>
<sequence>MKQLGCLLLLALSGAALAAPLGTLLVLNKSDDTVSFIDLADNQVKATLPTGDGPHEVAVSSDGKTAVVTNYGDNANPGKTLTVVDVPGKKVVRTIDLGTYSRPHGIVWLQGDDVAVTVEASKAVLVVGVNDGKVKHAIATDQVGTHMVAVSPKHRRAFTANIGSGSSTVIDLATHQRITDVVTGKGAEGIAVAPDGSEVWVTNREANTVSIIDPGTLKITATLEPGKMPIRVKFTPDGTRALVSNAVSGDVAVFDTVTKKQITSIPMQKEGEQLPKDDTKRMASQFGTGPVPVGILMPEPLSVVFVANTNFDTVTVIDLNSLKIVNRLKAGREPDGLAYTPLTVQK</sequence>
<dbReference type="PANTHER" id="PTHR47197:SF3">
    <property type="entry name" value="DIHYDRO-HEME D1 DEHYDROGENASE"/>
    <property type="match status" value="1"/>
</dbReference>
<evidence type="ECO:0000259" key="3">
    <source>
        <dbReference type="Pfam" id="PF21783"/>
    </source>
</evidence>
<dbReference type="Pfam" id="PF02239">
    <property type="entry name" value="Cytochrom_D1"/>
    <property type="match status" value="1"/>
</dbReference>
<dbReference type="InterPro" id="IPR011048">
    <property type="entry name" value="Haem_d1_sf"/>
</dbReference>
<feature type="signal peptide" evidence="2">
    <location>
        <begin position="1"/>
        <end position="18"/>
    </location>
</feature>
<reference evidence="5" key="1">
    <citation type="journal article" date="2019" name="Int. J. Syst. Evol. Microbiol.">
        <title>The Global Catalogue of Microorganisms (GCM) 10K type strain sequencing project: providing services to taxonomists for standard genome sequencing and annotation.</title>
        <authorList>
            <consortium name="The Broad Institute Genomics Platform"/>
            <consortium name="The Broad Institute Genome Sequencing Center for Infectious Disease"/>
            <person name="Wu L."/>
            <person name="Ma J."/>
        </authorList>
    </citation>
    <scope>NUCLEOTIDE SEQUENCE [LARGE SCALE GENOMIC DNA]</scope>
    <source>
        <strain evidence="5">CGMCC 1.10759</strain>
    </source>
</reference>
<evidence type="ECO:0000256" key="1">
    <source>
        <dbReference type="ARBA" id="ARBA00022729"/>
    </source>
</evidence>
<evidence type="ECO:0000256" key="2">
    <source>
        <dbReference type="SAM" id="SignalP"/>
    </source>
</evidence>
<dbReference type="RefSeq" id="WP_380598544.1">
    <property type="nucleotide sequence ID" value="NZ_JBHSDU010000003.1"/>
</dbReference>
<feature type="chain" id="PRO_5047264127" evidence="2">
    <location>
        <begin position="19"/>
        <end position="346"/>
    </location>
</feature>
<dbReference type="InterPro" id="IPR051200">
    <property type="entry name" value="Host-pathogen_enzymatic-act"/>
</dbReference>
<dbReference type="Pfam" id="PF21783">
    <property type="entry name" value="YNCE"/>
    <property type="match status" value="1"/>
</dbReference>